<evidence type="ECO:0000256" key="6">
    <source>
        <dbReference type="ARBA" id="ARBA00022989"/>
    </source>
</evidence>
<keyword evidence="7" id="KW-0443">Lipid metabolism</keyword>
<dbReference type="OrthoDB" id="422827at2759"/>
<dbReference type="GO" id="GO:0000139">
    <property type="term" value="C:Golgi membrane"/>
    <property type="evidence" value="ECO:0007669"/>
    <property type="project" value="TreeGrafter"/>
</dbReference>
<evidence type="ECO:0000259" key="10">
    <source>
        <dbReference type="Pfam" id="PF14360"/>
    </source>
</evidence>
<keyword evidence="3 11" id="KW-0808">Transferase</keyword>
<dbReference type="GO" id="GO:0006686">
    <property type="term" value="P:sphingomyelin biosynthetic process"/>
    <property type="evidence" value="ECO:0007669"/>
    <property type="project" value="TreeGrafter"/>
</dbReference>
<dbReference type="GO" id="GO:0005886">
    <property type="term" value="C:plasma membrane"/>
    <property type="evidence" value="ECO:0007669"/>
    <property type="project" value="TreeGrafter"/>
</dbReference>
<keyword evidence="12" id="KW-1185">Reference proteome</keyword>
<accession>A0A0V0TJE6</accession>
<dbReference type="Proteomes" id="UP000055048">
    <property type="component" value="Unassembled WGS sequence"/>
</dbReference>
<protein>
    <submittedName>
        <fullName evidence="11">Phosphatidylcholine:ceramide cholinephosphotransferase 1</fullName>
    </submittedName>
</protein>
<evidence type="ECO:0000256" key="5">
    <source>
        <dbReference type="ARBA" id="ARBA00022919"/>
    </source>
</evidence>
<feature type="transmembrane region" description="Helical" evidence="9">
    <location>
        <begin position="209"/>
        <end position="230"/>
    </location>
</feature>
<dbReference type="Pfam" id="PF14360">
    <property type="entry name" value="PAP2_C"/>
    <property type="match status" value="1"/>
</dbReference>
<comment type="subcellular location">
    <subcellularLocation>
        <location evidence="1">Membrane</location>
        <topology evidence="1">Multi-pass membrane protein</topology>
    </subcellularLocation>
</comment>
<organism evidence="11 12">
    <name type="scientific">Trichinella murrelli</name>
    <dbReference type="NCBI Taxonomy" id="144512"/>
    <lineage>
        <taxon>Eukaryota</taxon>
        <taxon>Metazoa</taxon>
        <taxon>Ecdysozoa</taxon>
        <taxon>Nematoda</taxon>
        <taxon>Enoplea</taxon>
        <taxon>Dorylaimia</taxon>
        <taxon>Trichinellida</taxon>
        <taxon>Trichinellidae</taxon>
        <taxon>Trichinella</taxon>
    </lineage>
</organism>
<dbReference type="GO" id="GO:0047493">
    <property type="term" value="F:ceramide cholinephosphotransferase activity"/>
    <property type="evidence" value="ECO:0007669"/>
    <property type="project" value="TreeGrafter"/>
</dbReference>
<evidence type="ECO:0000313" key="12">
    <source>
        <dbReference type="Proteomes" id="UP000055048"/>
    </source>
</evidence>
<evidence type="ECO:0000313" key="11">
    <source>
        <dbReference type="EMBL" id="KRX39148.1"/>
    </source>
</evidence>
<comment type="similarity">
    <text evidence="2">Belongs to the sphingomyelin synthase family.</text>
</comment>
<dbReference type="GO" id="GO:0046513">
    <property type="term" value="P:ceramide biosynthetic process"/>
    <property type="evidence" value="ECO:0007669"/>
    <property type="project" value="TreeGrafter"/>
</dbReference>
<feature type="transmembrane region" description="Helical" evidence="9">
    <location>
        <begin position="302"/>
        <end position="319"/>
    </location>
</feature>
<gene>
    <name evidence="11" type="primary">sms-1</name>
    <name evidence="11" type="ORF">T05_14570</name>
</gene>
<dbReference type="EMBL" id="JYDJ01000242">
    <property type="protein sequence ID" value="KRX39148.1"/>
    <property type="molecule type" value="Genomic_DNA"/>
</dbReference>
<feature type="transmembrane region" description="Helical" evidence="9">
    <location>
        <begin position="173"/>
        <end position="197"/>
    </location>
</feature>
<dbReference type="InterPro" id="IPR045221">
    <property type="entry name" value="Sphingomyelin_synth-like"/>
</dbReference>
<comment type="caution">
    <text evidence="11">The sequence shown here is derived from an EMBL/GenBank/DDBJ whole genome shotgun (WGS) entry which is preliminary data.</text>
</comment>
<evidence type="ECO:0000256" key="4">
    <source>
        <dbReference type="ARBA" id="ARBA00022692"/>
    </source>
</evidence>
<evidence type="ECO:0000256" key="1">
    <source>
        <dbReference type="ARBA" id="ARBA00004141"/>
    </source>
</evidence>
<evidence type="ECO:0000256" key="7">
    <source>
        <dbReference type="ARBA" id="ARBA00023098"/>
    </source>
</evidence>
<dbReference type="PANTHER" id="PTHR21290">
    <property type="entry name" value="SPHINGOMYELIN SYNTHETASE"/>
    <property type="match status" value="1"/>
</dbReference>
<keyword evidence="8 9" id="KW-0472">Membrane</keyword>
<keyword evidence="4 9" id="KW-0812">Transmembrane</keyword>
<dbReference type="GO" id="GO:0005789">
    <property type="term" value="C:endoplasmic reticulum membrane"/>
    <property type="evidence" value="ECO:0007669"/>
    <property type="project" value="TreeGrafter"/>
</dbReference>
<feature type="transmembrane region" description="Helical" evidence="9">
    <location>
        <begin position="274"/>
        <end position="290"/>
    </location>
</feature>
<proteinExistence type="inferred from homology"/>
<feature type="transmembrane region" description="Helical" evidence="9">
    <location>
        <begin position="131"/>
        <end position="153"/>
    </location>
</feature>
<reference evidence="11 12" key="1">
    <citation type="submission" date="2015-01" db="EMBL/GenBank/DDBJ databases">
        <title>Evolution of Trichinella species and genotypes.</title>
        <authorList>
            <person name="Korhonen P.K."/>
            <person name="Edoardo P."/>
            <person name="Giuseppe L.R."/>
            <person name="Gasser R.B."/>
        </authorList>
    </citation>
    <scope>NUCLEOTIDE SEQUENCE [LARGE SCALE GENOMIC DNA]</scope>
    <source>
        <strain evidence="11">ISS417</strain>
    </source>
</reference>
<feature type="domain" description="Sphingomyelin synthase-like" evidence="10">
    <location>
        <begin position="271"/>
        <end position="343"/>
    </location>
</feature>
<dbReference type="InterPro" id="IPR025749">
    <property type="entry name" value="Sphingomyelin_synth-like_dom"/>
</dbReference>
<dbReference type="AlphaFoldDB" id="A0A0V0TJE6"/>
<evidence type="ECO:0000256" key="3">
    <source>
        <dbReference type="ARBA" id="ARBA00022679"/>
    </source>
</evidence>
<dbReference type="GO" id="GO:0033188">
    <property type="term" value="F:sphingomyelin synthase activity"/>
    <property type="evidence" value="ECO:0007669"/>
    <property type="project" value="TreeGrafter"/>
</dbReference>
<keyword evidence="6 9" id="KW-1133">Transmembrane helix</keyword>
<name>A0A0V0TJE6_9BILA</name>
<dbReference type="STRING" id="144512.A0A0V0TJE6"/>
<evidence type="ECO:0000256" key="2">
    <source>
        <dbReference type="ARBA" id="ARBA00005441"/>
    </source>
</evidence>
<evidence type="ECO:0000256" key="9">
    <source>
        <dbReference type="SAM" id="Phobius"/>
    </source>
</evidence>
<evidence type="ECO:0000256" key="8">
    <source>
        <dbReference type="ARBA" id="ARBA00023136"/>
    </source>
</evidence>
<dbReference type="PANTHER" id="PTHR21290:SF27">
    <property type="entry name" value="PHOSPHATIDYLCHOLINE:CERAMIDE CHOLINEPHOSPHOTRANSFERASE 1"/>
    <property type="match status" value="1"/>
</dbReference>
<keyword evidence="5" id="KW-0746">Sphingolipid metabolism</keyword>
<sequence length="404" mass="46564">MSILREIDETFKNAQLCNDFYLALAEVNRRRRRRQSFRATATAAAGVVIDLSYKQHKSRCCCCCLRWRLFVFPLLWCMATEDQQIMADRVKLNGHCVESDRGEETVLIELCDNGETSSSSIKKFPKEPKKLLLSVFLLFIAAMTNDVVLAWIHERVPETPPLPDLFFTLVPHFPNALAASEYLIMVSSGIMFIVCLLHRHRWILLRRVFLMLSLLYLGRCVCMLVTQVPVADPTYFCSPKSNNTTFGDVLLRALRLFSGAGLNIFGKHTFCGDYIFSGHTLILVMTYLVVKEYSPRRFWHLHLLTWLVSASGILCILLSRGHYSIDVVIAYFVTTRLFWLYHTLANSAELKEYSVTNLMSRECWFSLFRYMECNVAPSVPRQFEWPLSWPRCFKSASLGGSRLR</sequence>